<dbReference type="Pfam" id="PF13174">
    <property type="entry name" value="TPR_6"/>
    <property type="match status" value="2"/>
</dbReference>
<dbReference type="KEGG" id="lut:Lupro_07665"/>
<dbReference type="PANTHER" id="PTHR12558">
    <property type="entry name" value="CELL DIVISION CYCLE 16,23,27"/>
    <property type="match status" value="1"/>
</dbReference>
<dbReference type="InterPro" id="IPR011990">
    <property type="entry name" value="TPR-like_helical_dom_sf"/>
</dbReference>
<accession>A0A0X8G6V9</accession>
<dbReference type="Gene3D" id="1.25.40.10">
    <property type="entry name" value="Tetratricopeptide repeat domain"/>
    <property type="match status" value="3"/>
</dbReference>
<evidence type="ECO:0000313" key="4">
    <source>
        <dbReference type="Proteomes" id="UP000059672"/>
    </source>
</evidence>
<proteinExistence type="predicted"/>
<gene>
    <name evidence="3" type="ORF">Lupro_07665</name>
</gene>
<dbReference type="SUPFAM" id="SSF48452">
    <property type="entry name" value="TPR-like"/>
    <property type="match status" value="3"/>
</dbReference>
<keyword evidence="2" id="KW-0732">Signal</keyword>
<dbReference type="GO" id="GO:0051301">
    <property type="term" value="P:cell division"/>
    <property type="evidence" value="ECO:0007669"/>
    <property type="project" value="TreeGrafter"/>
</dbReference>
<feature type="chain" id="PRO_5007066292" description="Tetratricopeptide repeat-like domain-containing protein" evidence="2">
    <location>
        <begin position="19"/>
        <end position="591"/>
    </location>
</feature>
<dbReference type="Pfam" id="PF13432">
    <property type="entry name" value="TPR_16"/>
    <property type="match status" value="1"/>
</dbReference>
<organism evidence="3 4">
    <name type="scientific">Lutibacter profundi</name>
    <dbReference type="NCBI Taxonomy" id="1622118"/>
    <lineage>
        <taxon>Bacteria</taxon>
        <taxon>Pseudomonadati</taxon>
        <taxon>Bacteroidota</taxon>
        <taxon>Flavobacteriia</taxon>
        <taxon>Flavobacteriales</taxon>
        <taxon>Flavobacteriaceae</taxon>
        <taxon>Lutibacter</taxon>
    </lineage>
</organism>
<dbReference type="RefSeq" id="WP_068208246.1">
    <property type="nucleotide sequence ID" value="NZ_CP013355.1"/>
</dbReference>
<dbReference type="PATRIC" id="fig|1622118.3.peg.1585"/>
<dbReference type="PROSITE" id="PS50005">
    <property type="entry name" value="TPR"/>
    <property type="match status" value="2"/>
</dbReference>
<dbReference type="EMBL" id="CP013355">
    <property type="protein sequence ID" value="AMC11134.1"/>
    <property type="molecule type" value="Genomic_DNA"/>
</dbReference>
<feature type="signal peptide" evidence="2">
    <location>
        <begin position="1"/>
        <end position="18"/>
    </location>
</feature>
<reference evidence="4" key="1">
    <citation type="submission" date="2015-12" db="EMBL/GenBank/DDBJ databases">
        <title>Complete genome sequence of Lutibacter profundus strain LP1.</title>
        <authorList>
            <person name="Wissuwa J."/>
            <person name="Le Moine Bauer S."/>
            <person name="Stokke R."/>
            <person name="Dahle H."/>
            <person name="Steen I.H."/>
        </authorList>
    </citation>
    <scope>NUCLEOTIDE SEQUENCE [LARGE SCALE GENOMIC DNA]</scope>
    <source>
        <strain evidence="4">LP1</strain>
    </source>
</reference>
<evidence type="ECO:0000256" key="2">
    <source>
        <dbReference type="SAM" id="SignalP"/>
    </source>
</evidence>
<dbReference type="Proteomes" id="UP000059672">
    <property type="component" value="Chromosome"/>
</dbReference>
<sequence>MHKLLLILFCCFSLQFYAQEQQLALQYFRNGNYEKAASFYKVLHKKHPYNTSYTNYLIDCYQQLEKFEEVKIIVNNQLKKFPNQEYLYIKLGYNYQLQHLQEKATLNYQKALKAIEKKPSTGYLIGKTFQKSNLLNYALLSYKKAMKLNPSLNYYFQIAAIYGEKAEIENMFNTYLDLIANNNNYLPIAKNYIGKFITNDAHNKYNVLLKKIVLKRLQNNPKISWNKLLSWLFIQQKNYNKALIQEKALYKRNLGSLQNIIEIGKISFQNNSYETSIKCFNYVIEHTNDLEIELISKLYLLEIDIKTNTTIEIIETKFQQLFNQYGKNSETANIQVKYAEFLAFKKTEPEKAISILNEVLKLPINKFQKGKIKTTLADILVYTNKFNSALIYYTQVQNNLKNHPIGQAARFKIAQTSYFKGDFDWAQSQLKILKNSTSQLIANDALDLNLLITDNTVKDSLKIALKKYAIADLLSYQQKNQQAIDTLQVILENYKGHPIEDEALFKQAKLYEKLNEFEKAANNYLQIISLNKDDILVDDTVYFLAELYLNKLNNLEKAKEYYQKIIFEFPSSIYLVDARKKYRKLRGDLIN</sequence>
<dbReference type="SMART" id="SM00028">
    <property type="entry name" value="TPR"/>
    <property type="match status" value="6"/>
</dbReference>
<evidence type="ECO:0000256" key="1">
    <source>
        <dbReference type="PROSITE-ProRule" id="PRU00339"/>
    </source>
</evidence>
<keyword evidence="4" id="KW-1185">Reference proteome</keyword>
<evidence type="ECO:0000313" key="3">
    <source>
        <dbReference type="EMBL" id="AMC11134.1"/>
    </source>
</evidence>
<dbReference type="OrthoDB" id="9763354at2"/>
<name>A0A0X8G6V9_9FLAO</name>
<keyword evidence="1" id="KW-0802">TPR repeat</keyword>
<dbReference type="InterPro" id="IPR019734">
    <property type="entry name" value="TPR_rpt"/>
</dbReference>
<feature type="repeat" description="TPR" evidence="1">
    <location>
        <begin position="501"/>
        <end position="534"/>
    </location>
</feature>
<protein>
    <recommendedName>
        <fullName evidence="5">Tetratricopeptide repeat-like domain-containing protein</fullName>
    </recommendedName>
</protein>
<dbReference type="AlphaFoldDB" id="A0A0X8G6V9"/>
<dbReference type="STRING" id="1622118.Lupro_07665"/>
<reference evidence="3 4" key="2">
    <citation type="journal article" date="2016" name="Int. J. Syst. Evol. Microbiol.">
        <title>Lutibacter profundi sp. nov., isolated from a deep-sea hydrothermal system on the Arctic Mid-Ocean Ridge and emended description of the genus Lutibacter.</title>
        <authorList>
            <person name="Le Moine Bauer S."/>
            <person name="Roalkvam I."/>
            <person name="Steen I.H."/>
            <person name="Dahle H."/>
        </authorList>
    </citation>
    <scope>NUCLEOTIDE SEQUENCE [LARGE SCALE GENOMIC DNA]</scope>
    <source>
        <strain evidence="3 4">LP1</strain>
    </source>
</reference>
<dbReference type="PANTHER" id="PTHR12558:SF44">
    <property type="entry name" value="TETRATRICOPEPTIDE REPEAT-CONTAINING PROTEIN"/>
    <property type="match status" value="1"/>
</dbReference>
<feature type="repeat" description="TPR" evidence="1">
    <location>
        <begin position="119"/>
        <end position="152"/>
    </location>
</feature>
<evidence type="ECO:0008006" key="5">
    <source>
        <dbReference type="Google" id="ProtNLM"/>
    </source>
</evidence>